<dbReference type="Gene3D" id="2.120.10.80">
    <property type="entry name" value="Kelch-type beta propeller"/>
    <property type="match status" value="2"/>
</dbReference>
<name>A0ABW5L2B4_9SPHI</name>
<evidence type="ECO:0000256" key="1">
    <source>
        <dbReference type="SAM" id="SignalP"/>
    </source>
</evidence>
<comment type="caution">
    <text evidence="2">The sequence shown here is derived from an EMBL/GenBank/DDBJ whole genome shotgun (WGS) entry which is preliminary data.</text>
</comment>
<reference evidence="3" key="1">
    <citation type="journal article" date="2019" name="Int. J. Syst. Evol. Microbiol.">
        <title>The Global Catalogue of Microorganisms (GCM) 10K type strain sequencing project: providing services to taxonomists for standard genome sequencing and annotation.</title>
        <authorList>
            <consortium name="The Broad Institute Genomics Platform"/>
            <consortium name="The Broad Institute Genome Sequencing Center for Infectious Disease"/>
            <person name="Wu L."/>
            <person name="Ma J."/>
        </authorList>
    </citation>
    <scope>NUCLEOTIDE SEQUENCE [LARGE SCALE GENOMIC DNA]</scope>
    <source>
        <strain evidence="3">KCTC 52298</strain>
    </source>
</reference>
<dbReference type="SUPFAM" id="SSF117281">
    <property type="entry name" value="Kelch motif"/>
    <property type="match status" value="2"/>
</dbReference>
<keyword evidence="3" id="KW-1185">Reference proteome</keyword>
<proteinExistence type="predicted"/>
<feature type="signal peptide" evidence="1">
    <location>
        <begin position="1"/>
        <end position="21"/>
    </location>
</feature>
<accession>A0ABW5L2B4</accession>
<protein>
    <submittedName>
        <fullName evidence="2">Kelch repeat-containing protein</fullName>
    </submittedName>
</protein>
<dbReference type="Pfam" id="PF24681">
    <property type="entry name" value="Kelch_KLHDC2_KLHL20_DRC7"/>
    <property type="match status" value="1"/>
</dbReference>
<evidence type="ECO:0000313" key="2">
    <source>
        <dbReference type="EMBL" id="MFD2554320.1"/>
    </source>
</evidence>
<gene>
    <name evidence="2" type="ORF">ACFSQW_07955</name>
</gene>
<dbReference type="PANTHER" id="PTHR45632:SF17">
    <property type="entry name" value="KELCH-LIKE PROTEIN 31"/>
    <property type="match status" value="1"/>
</dbReference>
<dbReference type="InterPro" id="IPR015915">
    <property type="entry name" value="Kelch-typ_b-propeller"/>
</dbReference>
<dbReference type="InterPro" id="IPR006652">
    <property type="entry name" value="Kelch_1"/>
</dbReference>
<keyword evidence="1" id="KW-0732">Signal</keyword>
<organism evidence="2 3">
    <name type="scientific">Sphingobacterium tabacisoli</name>
    <dbReference type="NCBI Taxonomy" id="2044855"/>
    <lineage>
        <taxon>Bacteria</taxon>
        <taxon>Pseudomonadati</taxon>
        <taxon>Bacteroidota</taxon>
        <taxon>Sphingobacteriia</taxon>
        <taxon>Sphingobacteriales</taxon>
        <taxon>Sphingobacteriaceae</taxon>
        <taxon>Sphingobacterium</taxon>
    </lineage>
</organism>
<evidence type="ECO:0000313" key="3">
    <source>
        <dbReference type="Proteomes" id="UP001597440"/>
    </source>
</evidence>
<dbReference type="EMBL" id="JBHULD010000008">
    <property type="protein sequence ID" value="MFD2554320.1"/>
    <property type="molecule type" value="Genomic_DNA"/>
</dbReference>
<feature type="chain" id="PRO_5046519558" evidence="1">
    <location>
        <begin position="22"/>
        <end position="332"/>
    </location>
</feature>
<dbReference type="PANTHER" id="PTHR45632">
    <property type="entry name" value="LD33804P"/>
    <property type="match status" value="1"/>
</dbReference>
<dbReference type="Pfam" id="PF01344">
    <property type="entry name" value="Kelch_1"/>
    <property type="match status" value="1"/>
</dbReference>
<sequence length="332" mass="36336">MNKKNWLFVVVACVFSLTVFNSCKKSKDNDNEDTGPTEWVKASAFDGDPRSSAASFQIGEVGYLATGILTTNERTKDAWTFKNNLWSRIKEFGGEARNGAVGFSIDGKGYMGTGFNGTDVLNDFWQYDPATNEWTKIADFPGEARYGAVAFTLNGIGYVGTGATKTQKTLKDFYKYDPKTNTWTSIESPLENKRVNAFAFVVNGKAYIGGGTDNNQFPEDFYSFDGGNGATAWNKLAPLKDASNTYDLTRQSASTFAIGNFGYVVGGKKGSVLGNVWKYDVAANKWESKHQALPQNAREGAVSFSIGGKGYLTTGMNSATKFDDTWVFTQVR</sequence>
<dbReference type="RefSeq" id="WP_210355883.1">
    <property type="nucleotide sequence ID" value="NZ_JAEQMU010000006.1"/>
</dbReference>
<dbReference type="Proteomes" id="UP001597440">
    <property type="component" value="Unassembled WGS sequence"/>
</dbReference>